<dbReference type="Gene3D" id="3.40.50.300">
    <property type="entry name" value="P-loop containing nucleotide triphosphate hydrolases"/>
    <property type="match status" value="1"/>
</dbReference>
<dbReference type="InterPro" id="IPR000863">
    <property type="entry name" value="Sulfotransferase_dom"/>
</dbReference>
<dbReference type="SUPFAM" id="SSF52540">
    <property type="entry name" value="P-loop containing nucleoside triphosphate hydrolases"/>
    <property type="match status" value="1"/>
</dbReference>
<dbReference type="InterPro" id="IPR014556">
    <property type="entry name" value="UCP029407"/>
</dbReference>
<organism evidence="2">
    <name type="scientific">uncultured Sulfurovum sp</name>
    <dbReference type="NCBI Taxonomy" id="269237"/>
    <lineage>
        <taxon>Bacteria</taxon>
        <taxon>Pseudomonadati</taxon>
        <taxon>Campylobacterota</taxon>
        <taxon>Epsilonproteobacteria</taxon>
        <taxon>Campylobacterales</taxon>
        <taxon>Sulfurovaceae</taxon>
        <taxon>Sulfurovum</taxon>
        <taxon>environmental samples</taxon>
    </lineage>
</organism>
<feature type="domain" description="Sulfotransferase" evidence="1">
    <location>
        <begin position="26"/>
        <end position="251"/>
    </location>
</feature>
<protein>
    <recommendedName>
        <fullName evidence="1">Sulfotransferase domain-containing protein</fullName>
    </recommendedName>
</protein>
<dbReference type="InterPro" id="IPR027417">
    <property type="entry name" value="P-loop_NTPase"/>
</dbReference>
<dbReference type="Pfam" id="PF00685">
    <property type="entry name" value="Sulfotransfer_1"/>
    <property type="match status" value="1"/>
</dbReference>
<dbReference type="EMBL" id="CACVAZ010000202">
    <property type="protein sequence ID" value="CAA6826102.1"/>
    <property type="molecule type" value="Genomic_DNA"/>
</dbReference>
<accession>A0A6S6TZN9</accession>
<feature type="non-terminal residue" evidence="2">
    <location>
        <position position="300"/>
    </location>
</feature>
<dbReference type="PIRSF" id="PIRSF029407">
    <property type="entry name" value="UCP029407"/>
    <property type="match status" value="1"/>
</dbReference>
<dbReference type="AlphaFoldDB" id="A0A6S6TZN9"/>
<name>A0A6S6TZN9_9BACT</name>
<reference evidence="2" key="1">
    <citation type="submission" date="2020-01" db="EMBL/GenBank/DDBJ databases">
        <authorList>
            <person name="Meier V. D."/>
            <person name="Meier V D."/>
        </authorList>
    </citation>
    <scope>NUCLEOTIDE SEQUENCE</scope>
    <source>
        <strain evidence="2">HLG_WM_MAG_02</strain>
    </source>
</reference>
<sequence length="300" mass="35647">MLFIHFLIEYVQDISGRIRINLKTAYFILGMHRSGTSALAGVLNIMGLEFGSELTKPSEKENPKGFFENIFVQVLNKKIFSENNSSWDDYTFDINNIEKKDIDKYIKEAKNILKDEFQYVDNFAIKDPRICLLFPIWEQACLDMEIEIKIIIPYRNPLEVAASLKKRNGFSYEFSFILWMKHFLLSENYSRKYNRIFISFDDLIYKTPITLKEILDFLGIDLRKKMQENIDDFLDKNIKHNNIPIKNFSKDSTLLLQDIFKLIGIKKFEDKNKFDSMRKDFYHQLNLFNNKELKDKNSIM</sequence>
<dbReference type="GO" id="GO:0008146">
    <property type="term" value="F:sulfotransferase activity"/>
    <property type="evidence" value="ECO:0007669"/>
    <property type="project" value="InterPro"/>
</dbReference>
<gene>
    <name evidence="2" type="ORF">HELGO_WM61929</name>
</gene>
<evidence type="ECO:0000259" key="1">
    <source>
        <dbReference type="Pfam" id="PF00685"/>
    </source>
</evidence>
<evidence type="ECO:0000313" key="2">
    <source>
        <dbReference type="EMBL" id="CAA6826102.1"/>
    </source>
</evidence>
<proteinExistence type="predicted"/>